<evidence type="ECO:0000256" key="1">
    <source>
        <dbReference type="SAM" id="MobiDB-lite"/>
    </source>
</evidence>
<reference evidence="2" key="1">
    <citation type="submission" date="2021-03" db="EMBL/GenBank/DDBJ databases">
        <title>Draft genome sequence of rust myrtle Austropuccinia psidii MF-1, a brazilian biotype.</title>
        <authorList>
            <person name="Quecine M.C."/>
            <person name="Pachon D.M.R."/>
            <person name="Bonatelli M.L."/>
            <person name="Correr F.H."/>
            <person name="Franceschini L.M."/>
            <person name="Leite T.F."/>
            <person name="Margarido G.R.A."/>
            <person name="Almeida C.A."/>
            <person name="Ferrarezi J.A."/>
            <person name="Labate C.A."/>
        </authorList>
    </citation>
    <scope>NUCLEOTIDE SEQUENCE</scope>
    <source>
        <strain evidence="2">MF-1</strain>
    </source>
</reference>
<sequence>MHKLLPYCEKIPGPSQHFQVTQWITSILNPLMEKENMMLLTAELRKNNLPPHKKVPKTASAARSSHSNVKKKPQAQKKGQGKAPAPKTYSKGYRISKTQQDAMENVFQMARTMMESQQKEKARLKYQK</sequence>
<feature type="region of interest" description="Disordered" evidence="1">
    <location>
        <begin position="44"/>
        <end position="97"/>
    </location>
</feature>
<name>A0A9Q3BZI5_9BASI</name>
<proteinExistence type="predicted"/>
<dbReference type="EMBL" id="AVOT02003722">
    <property type="protein sequence ID" value="MBW0474394.1"/>
    <property type="molecule type" value="Genomic_DNA"/>
</dbReference>
<evidence type="ECO:0000313" key="3">
    <source>
        <dbReference type="Proteomes" id="UP000765509"/>
    </source>
</evidence>
<organism evidence="2 3">
    <name type="scientific">Austropuccinia psidii MF-1</name>
    <dbReference type="NCBI Taxonomy" id="1389203"/>
    <lineage>
        <taxon>Eukaryota</taxon>
        <taxon>Fungi</taxon>
        <taxon>Dikarya</taxon>
        <taxon>Basidiomycota</taxon>
        <taxon>Pucciniomycotina</taxon>
        <taxon>Pucciniomycetes</taxon>
        <taxon>Pucciniales</taxon>
        <taxon>Sphaerophragmiaceae</taxon>
        <taxon>Austropuccinia</taxon>
    </lineage>
</organism>
<protein>
    <submittedName>
        <fullName evidence="2">Uncharacterized protein</fullName>
    </submittedName>
</protein>
<dbReference type="Proteomes" id="UP000765509">
    <property type="component" value="Unassembled WGS sequence"/>
</dbReference>
<keyword evidence="3" id="KW-1185">Reference proteome</keyword>
<comment type="caution">
    <text evidence="2">The sequence shown here is derived from an EMBL/GenBank/DDBJ whole genome shotgun (WGS) entry which is preliminary data.</text>
</comment>
<accession>A0A9Q3BZI5</accession>
<feature type="compositionally biased region" description="Low complexity" evidence="1">
    <location>
        <begin position="76"/>
        <end position="87"/>
    </location>
</feature>
<gene>
    <name evidence="2" type="ORF">O181_014109</name>
</gene>
<dbReference type="AlphaFoldDB" id="A0A9Q3BZI5"/>
<evidence type="ECO:0000313" key="2">
    <source>
        <dbReference type="EMBL" id="MBW0474394.1"/>
    </source>
</evidence>